<keyword evidence="11" id="KW-1185">Reference proteome</keyword>
<evidence type="ECO:0000256" key="7">
    <source>
        <dbReference type="ARBA" id="ARBA00023136"/>
    </source>
</evidence>
<evidence type="ECO:0000256" key="1">
    <source>
        <dbReference type="ARBA" id="ARBA00004141"/>
    </source>
</evidence>
<keyword evidence="7 8" id="KW-0472">Membrane</keyword>
<evidence type="ECO:0000256" key="3">
    <source>
        <dbReference type="ARBA" id="ARBA00022448"/>
    </source>
</evidence>
<evidence type="ECO:0000256" key="6">
    <source>
        <dbReference type="ARBA" id="ARBA00022989"/>
    </source>
</evidence>
<evidence type="ECO:0000256" key="2">
    <source>
        <dbReference type="ARBA" id="ARBA00006375"/>
    </source>
</evidence>
<evidence type="ECO:0000256" key="8">
    <source>
        <dbReference type="PROSITE-ProRule" id="PRU00282"/>
    </source>
</evidence>
<sequence>MTYSLCRFWAYDESKKIVHKGTQLPYDPYPTKPSQPRPRTYPGWKMALAGTMAGGIAGVVGNPGEILMVRMQGDFAKPPEKRLNLKHCFDGLFKMIRDEGVSSLVRGLAPNVFRSVLMNASQLAS</sequence>
<accession>A0A074RGS4</accession>
<comment type="similarity">
    <text evidence="2 9">Belongs to the mitochondrial carrier (TC 2.A.29) family.</text>
</comment>
<feature type="repeat" description="Solcar" evidence="8">
    <location>
        <begin position="41"/>
        <end position="125"/>
    </location>
</feature>
<keyword evidence="3 9" id="KW-0813">Transport</keyword>
<organism evidence="10 11">
    <name type="scientific">Rhizoctonia solani 123E</name>
    <dbReference type="NCBI Taxonomy" id="1423351"/>
    <lineage>
        <taxon>Eukaryota</taxon>
        <taxon>Fungi</taxon>
        <taxon>Dikarya</taxon>
        <taxon>Basidiomycota</taxon>
        <taxon>Agaricomycotina</taxon>
        <taxon>Agaricomycetes</taxon>
        <taxon>Cantharellales</taxon>
        <taxon>Ceratobasidiaceae</taxon>
        <taxon>Rhizoctonia</taxon>
    </lineage>
</organism>
<dbReference type="OrthoDB" id="448427at2759"/>
<dbReference type="InterPro" id="IPR018108">
    <property type="entry name" value="MCP_transmembrane"/>
</dbReference>
<dbReference type="HOGENOM" id="CLU_1993878_0_0_1"/>
<reference evidence="10 11" key="1">
    <citation type="submission" date="2013-12" db="EMBL/GenBank/DDBJ databases">
        <authorList>
            <person name="Cubeta M."/>
            <person name="Pakala S."/>
            <person name="Fedorova N."/>
            <person name="Thomas E."/>
            <person name="Dean R."/>
            <person name="Jabaji S."/>
            <person name="Neate S."/>
            <person name="Toda T."/>
            <person name="Tavantzis S."/>
            <person name="Vilgalys R."/>
            <person name="Bharathan N."/>
            <person name="Pakala S."/>
            <person name="Losada L.S."/>
            <person name="Zafar N."/>
            <person name="Nierman W."/>
        </authorList>
    </citation>
    <scope>NUCLEOTIDE SEQUENCE [LARGE SCALE GENOMIC DNA]</scope>
    <source>
        <strain evidence="10 11">123E</strain>
    </source>
</reference>
<dbReference type="AlphaFoldDB" id="A0A074RGS4"/>
<evidence type="ECO:0000256" key="4">
    <source>
        <dbReference type="ARBA" id="ARBA00022692"/>
    </source>
</evidence>
<dbReference type="Gene3D" id="1.50.40.10">
    <property type="entry name" value="Mitochondrial carrier domain"/>
    <property type="match status" value="1"/>
</dbReference>
<gene>
    <name evidence="10" type="ORF">V565_226730</name>
</gene>
<dbReference type="STRING" id="1423351.A0A074RGS4"/>
<dbReference type="InterPro" id="IPR050391">
    <property type="entry name" value="Mito_Metabolite_Transporter"/>
</dbReference>
<proteinExistence type="inferred from homology"/>
<comment type="subcellular location">
    <subcellularLocation>
        <location evidence="1">Membrane</location>
        <topology evidence="1">Multi-pass membrane protein</topology>
    </subcellularLocation>
</comment>
<keyword evidence="5" id="KW-0677">Repeat</keyword>
<protein>
    <submittedName>
        <fullName evidence="10">Dicarboxylate transporter</fullName>
    </submittedName>
</protein>
<evidence type="ECO:0000256" key="5">
    <source>
        <dbReference type="ARBA" id="ARBA00022737"/>
    </source>
</evidence>
<keyword evidence="4 8" id="KW-0812">Transmembrane</keyword>
<dbReference type="SUPFAM" id="SSF103506">
    <property type="entry name" value="Mitochondrial carrier"/>
    <property type="match status" value="1"/>
</dbReference>
<dbReference type="InterPro" id="IPR023395">
    <property type="entry name" value="MCP_dom_sf"/>
</dbReference>
<dbReference type="GO" id="GO:0016020">
    <property type="term" value="C:membrane"/>
    <property type="evidence" value="ECO:0007669"/>
    <property type="project" value="UniProtKB-SubCell"/>
</dbReference>
<dbReference type="EMBL" id="AZST01001357">
    <property type="protein sequence ID" value="KEP45974.1"/>
    <property type="molecule type" value="Genomic_DNA"/>
</dbReference>
<dbReference type="Pfam" id="PF00153">
    <property type="entry name" value="Mito_carr"/>
    <property type="match status" value="1"/>
</dbReference>
<name>A0A074RGS4_9AGAM</name>
<keyword evidence="6" id="KW-1133">Transmembrane helix</keyword>
<comment type="caution">
    <text evidence="10">The sequence shown here is derived from an EMBL/GenBank/DDBJ whole genome shotgun (WGS) entry which is preliminary data.</text>
</comment>
<evidence type="ECO:0000313" key="11">
    <source>
        <dbReference type="Proteomes" id="UP000027456"/>
    </source>
</evidence>
<dbReference type="PANTHER" id="PTHR45618">
    <property type="entry name" value="MITOCHONDRIAL DICARBOXYLATE CARRIER-RELATED"/>
    <property type="match status" value="1"/>
</dbReference>
<dbReference type="PROSITE" id="PS50920">
    <property type="entry name" value="SOLCAR"/>
    <property type="match status" value="1"/>
</dbReference>
<dbReference type="Proteomes" id="UP000027456">
    <property type="component" value="Unassembled WGS sequence"/>
</dbReference>
<evidence type="ECO:0000256" key="9">
    <source>
        <dbReference type="RuleBase" id="RU000488"/>
    </source>
</evidence>
<evidence type="ECO:0000313" key="10">
    <source>
        <dbReference type="EMBL" id="KEP45974.1"/>
    </source>
</evidence>